<feature type="region of interest" description="Disordered" evidence="1">
    <location>
        <begin position="1"/>
        <end position="54"/>
    </location>
</feature>
<evidence type="ECO:0000313" key="2">
    <source>
        <dbReference type="EMBL" id="KAK6755643.1"/>
    </source>
</evidence>
<protein>
    <submittedName>
        <fullName evidence="2">Uncharacterized protein</fullName>
    </submittedName>
</protein>
<dbReference type="Proteomes" id="UP001303046">
    <property type="component" value="Unassembled WGS sequence"/>
</dbReference>
<keyword evidence="3" id="KW-1185">Reference proteome</keyword>
<comment type="caution">
    <text evidence="2">The sequence shown here is derived from an EMBL/GenBank/DDBJ whole genome shotgun (WGS) entry which is preliminary data.</text>
</comment>
<name>A0ABR1DZC0_NECAM</name>
<evidence type="ECO:0000313" key="3">
    <source>
        <dbReference type="Proteomes" id="UP001303046"/>
    </source>
</evidence>
<reference evidence="2 3" key="1">
    <citation type="submission" date="2023-08" db="EMBL/GenBank/DDBJ databases">
        <title>A Necator americanus chromosomal reference genome.</title>
        <authorList>
            <person name="Ilik V."/>
            <person name="Petrzelkova K.J."/>
            <person name="Pardy F."/>
            <person name="Fuh T."/>
            <person name="Niatou-Singa F.S."/>
            <person name="Gouil Q."/>
            <person name="Baker L."/>
            <person name="Ritchie M.E."/>
            <person name="Jex A.R."/>
            <person name="Gazzola D."/>
            <person name="Li H."/>
            <person name="Toshio Fujiwara R."/>
            <person name="Zhan B."/>
            <person name="Aroian R.V."/>
            <person name="Pafco B."/>
            <person name="Schwarz E.M."/>
        </authorList>
    </citation>
    <scope>NUCLEOTIDE SEQUENCE [LARGE SCALE GENOMIC DNA]</scope>
    <source>
        <strain evidence="2 3">Aroian</strain>
        <tissue evidence="2">Whole animal</tissue>
    </source>
</reference>
<accession>A0ABR1DZC0</accession>
<proteinExistence type="predicted"/>
<dbReference type="EMBL" id="JAVFWL010000005">
    <property type="protein sequence ID" value="KAK6755643.1"/>
    <property type="molecule type" value="Genomic_DNA"/>
</dbReference>
<gene>
    <name evidence="2" type="primary">Necator_chrV.g18967</name>
    <name evidence="2" type="ORF">RB195_014176</name>
</gene>
<organism evidence="2 3">
    <name type="scientific">Necator americanus</name>
    <name type="common">Human hookworm</name>
    <dbReference type="NCBI Taxonomy" id="51031"/>
    <lineage>
        <taxon>Eukaryota</taxon>
        <taxon>Metazoa</taxon>
        <taxon>Ecdysozoa</taxon>
        <taxon>Nematoda</taxon>
        <taxon>Chromadorea</taxon>
        <taxon>Rhabditida</taxon>
        <taxon>Rhabditina</taxon>
        <taxon>Rhabditomorpha</taxon>
        <taxon>Strongyloidea</taxon>
        <taxon>Ancylostomatidae</taxon>
        <taxon>Bunostominae</taxon>
        <taxon>Necator</taxon>
    </lineage>
</organism>
<evidence type="ECO:0000256" key="1">
    <source>
        <dbReference type="SAM" id="MobiDB-lite"/>
    </source>
</evidence>
<sequence length="81" mass="8875">MTDAVVHGLNGPCGSDWKEPETEGKPLRKVRLTRFGGGEEPPLEEEEDVTSTSPEVAARVEEIWGAVGVMERFSIDAVKTY</sequence>
<feature type="compositionally biased region" description="Basic and acidic residues" evidence="1">
    <location>
        <begin position="16"/>
        <end position="26"/>
    </location>
</feature>